<proteinExistence type="predicted"/>
<sequence>MAILGTNSRKIYRL</sequence>
<evidence type="ECO:0000313" key="1">
    <source>
        <dbReference type="EMBL" id="JAE16577.1"/>
    </source>
</evidence>
<organism evidence="1">
    <name type="scientific">Arundo donax</name>
    <name type="common">Giant reed</name>
    <name type="synonym">Donax arundinaceus</name>
    <dbReference type="NCBI Taxonomy" id="35708"/>
    <lineage>
        <taxon>Eukaryota</taxon>
        <taxon>Viridiplantae</taxon>
        <taxon>Streptophyta</taxon>
        <taxon>Embryophyta</taxon>
        <taxon>Tracheophyta</taxon>
        <taxon>Spermatophyta</taxon>
        <taxon>Magnoliopsida</taxon>
        <taxon>Liliopsida</taxon>
        <taxon>Poales</taxon>
        <taxon>Poaceae</taxon>
        <taxon>PACMAD clade</taxon>
        <taxon>Arundinoideae</taxon>
        <taxon>Arundineae</taxon>
        <taxon>Arundo</taxon>
    </lineage>
</organism>
<reference evidence="1" key="2">
    <citation type="journal article" date="2015" name="Data Brief">
        <title>Shoot transcriptome of the giant reed, Arundo donax.</title>
        <authorList>
            <person name="Barrero R.A."/>
            <person name="Guerrero F.D."/>
            <person name="Moolhuijzen P."/>
            <person name="Goolsby J.A."/>
            <person name="Tidwell J."/>
            <person name="Bellgard S.E."/>
            <person name="Bellgard M.I."/>
        </authorList>
    </citation>
    <scope>NUCLEOTIDE SEQUENCE</scope>
    <source>
        <tissue evidence="1">Shoot tissue taken approximately 20 cm above the soil surface</tissue>
    </source>
</reference>
<protein>
    <submittedName>
        <fullName evidence="1">Uncharacterized protein</fullName>
    </submittedName>
</protein>
<name>A0A0A9FWC4_ARUDO</name>
<dbReference type="EMBL" id="GBRH01181319">
    <property type="protein sequence ID" value="JAE16577.1"/>
    <property type="molecule type" value="Transcribed_RNA"/>
</dbReference>
<reference evidence="1" key="1">
    <citation type="submission" date="2014-09" db="EMBL/GenBank/DDBJ databases">
        <authorList>
            <person name="Magalhaes I.L.F."/>
            <person name="Oliveira U."/>
            <person name="Santos F.R."/>
            <person name="Vidigal T.H.D.A."/>
            <person name="Brescovit A.D."/>
            <person name="Santos A.J."/>
        </authorList>
    </citation>
    <scope>NUCLEOTIDE SEQUENCE</scope>
    <source>
        <tissue evidence="1">Shoot tissue taken approximately 20 cm above the soil surface</tissue>
    </source>
</reference>
<accession>A0A0A9FWC4</accession>